<dbReference type="PANTHER" id="PTHR30606">
    <property type="entry name" value="LIPID A BIOSYNTHESIS LAUROYL ACYLTRANSFERASE"/>
    <property type="match status" value="1"/>
</dbReference>
<evidence type="ECO:0000313" key="8">
    <source>
        <dbReference type="EMBL" id="QKE24983.1"/>
    </source>
</evidence>
<proteinExistence type="predicted"/>
<reference evidence="8 9" key="1">
    <citation type="submission" date="2018-07" db="EMBL/GenBank/DDBJ databases">
        <title>Identification of phenol metabolism pathways in Arcobacter.</title>
        <authorList>
            <person name="Miller W.G."/>
            <person name="Yee E."/>
            <person name="Bono J.L."/>
        </authorList>
    </citation>
    <scope>NUCLEOTIDE SEQUENCE [LARGE SCALE GENOMIC DNA]</scope>
    <source>
        <strain evidence="8 9">W63</strain>
    </source>
</reference>
<keyword evidence="4" id="KW-0808">Transferase</keyword>
<name>A0AAE7DZJ6_9BACT</name>
<dbReference type="GO" id="GO:0009247">
    <property type="term" value="P:glycolipid biosynthetic process"/>
    <property type="evidence" value="ECO:0007669"/>
    <property type="project" value="UniProtKB-ARBA"/>
</dbReference>
<evidence type="ECO:0000256" key="2">
    <source>
        <dbReference type="ARBA" id="ARBA00022475"/>
    </source>
</evidence>
<keyword evidence="6 8" id="KW-0012">Acyltransferase</keyword>
<keyword evidence="9" id="KW-1185">Reference proteome</keyword>
<gene>
    <name evidence="8" type="ORF">AAQM_0203</name>
</gene>
<dbReference type="PANTHER" id="PTHR30606:SF10">
    <property type="entry name" value="PHOSPHATIDYLINOSITOL MANNOSIDE ACYLTRANSFERASE"/>
    <property type="match status" value="1"/>
</dbReference>
<dbReference type="EMBL" id="CP030944">
    <property type="protein sequence ID" value="QKE24983.1"/>
    <property type="molecule type" value="Genomic_DNA"/>
</dbReference>
<dbReference type="Proteomes" id="UP000502065">
    <property type="component" value="Chromosome"/>
</dbReference>
<evidence type="ECO:0000256" key="3">
    <source>
        <dbReference type="ARBA" id="ARBA00022519"/>
    </source>
</evidence>
<keyword evidence="5 7" id="KW-0472">Membrane</keyword>
<organism evidence="8 9">
    <name type="scientific">Arcobacter aquimarinus</name>
    <dbReference type="NCBI Taxonomy" id="1315211"/>
    <lineage>
        <taxon>Bacteria</taxon>
        <taxon>Pseudomonadati</taxon>
        <taxon>Campylobacterota</taxon>
        <taxon>Epsilonproteobacteria</taxon>
        <taxon>Campylobacterales</taxon>
        <taxon>Arcobacteraceae</taxon>
        <taxon>Arcobacter</taxon>
    </lineage>
</organism>
<evidence type="ECO:0000313" key="9">
    <source>
        <dbReference type="Proteomes" id="UP000502065"/>
    </source>
</evidence>
<dbReference type="Pfam" id="PF03279">
    <property type="entry name" value="Lip_A_acyltrans"/>
    <property type="match status" value="1"/>
</dbReference>
<accession>A0AAE7DZJ6</accession>
<evidence type="ECO:0000256" key="5">
    <source>
        <dbReference type="ARBA" id="ARBA00023136"/>
    </source>
</evidence>
<evidence type="ECO:0000256" key="4">
    <source>
        <dbReference type="ARBA" id="ARBA00022679"/>
    </source>
</evidence>
<dbReference type="GO" id="GO:0005886">
    <property type="term" value="C:plasma membrane"/>
    <property type="evidence" value="ECO:0007669"/>
    <property type="project" value="UniProtKB-SubCell"/>
</dbReference>
<dbReference type="KEGG" id="aaqi:AAQM_0203"/>
<dbReference type="AlphaFoldDB" id="A0AAE7DZJ6"/>
<protein>
    <submittedName>
        <fullName evidence="8">Lysophospholipid acyltransferase</fullName>
    </submittedName>
</protein>
<keyword evidence="2" id="KW-1003">Cell membrane</keyword>
<feature type="transmembrane region" description="Helical" evidence="7">
    <location>
        <begin position="21"/>
        <end position="41"/>
    </location>
</feature>
<dbReference type="RefSeq" id="WP_129094070.1">
    <property type="nucleotide sequence ID" value="NZ_CBCSAE010000003.1"/>
</dbReference>
<dbReference type="GO" id="GO:0016746">
    <property type="term" value="F:acyltransferase activity"/>
    <property type="evidence" value="ECO:0007669"/>
    <property type="project" value="UniProtKB-KW"/>
</dbReference>
<evidence type="ECO:0000256" key="7">
    <source>
        <dbReference type="SAM" id="Phobius"/>
    </source>
</evidence>
<keyword evidence="3" id="KW-0997">Cell inner membrane</keyword>
<evidence type="ECO:0000256" key="6">
    <source>
        <dbReference type="ARBA" id="ARBA00023315"/>
    </source>
</evidence>
<dbReference type="InterPro" id="IPR004960">
    <property type="entry name" value="LipA_acyltrans"/>
</dbReference>
<evidence type="ECO:0000256" key="1">
    <source>
        <dbReference type="ARBA" id="ARBA00004533"/>
    </source>
</evidence>
<dbReference type="CDD" id="cd07984">
    <property type="entry name" value="LPLAT_LABLAT-like"/>
    <property type="match status" value="1"/>
</dbReference>
<keyword evidence="7" id="KW-0812">Transmembrane</keyword>
<comment type="subcellular location">
    <subcellularLocation>
        <location evidence="1">Cell inner membrane</location>
    </subcellularLocation>
</comment>
<sequence length="286" mass="33657">MNVKQRGSGWSIRLAFNLYKLFGYKFIYIIMYPVTFFYFIFAKNVKESLKIYYKTLNLEFNNWIYFEHLRMFAMCLCDRFISKYDPDSYNFIYEHGERVTKNLDDGTILLFSHFGGWASSSSKPSTKNKINIVMKEVILDSIKNIERNIDKTTSNIKIIDQSLGQLAVSIAIANAISNKEVVAIMADRPTSEKYKYKVEFFGKIANFNKNPFKISYKTKTPILCAFVISSGLQTYKVKTIKLDLNFDLKEDEAIEIAIKQYVKLLEDILLEYPNQWFNFYNFWEEK</sequence>
<keyword evidence="7" id="KW-1133">Transmembrane helix</keyword>